<comment type="caution">
    <text evidence="1">The sequence shown here is derived from an EMBL/GenBank/DDBJ whole genome shotgun (WGS) entry which is preliminary data.</text>
</comment>
<sequence length="73" mass="7902">GASGKALSARIGQKFDRREAGAVSGGQPGALLSEKLFEHREAVAEGIGEVGSGRFRRWQAHRLRAPSRFCLPR</sequence>
<reference evidence="1" key="1">
    <citation type="journal article" date="2019" name="Sci. Rep.">
        <title>Draft genome of Tanacetum cinerariifolium, the natural source of mosquito coil.</title>
        <authorList>
            <person name="Yamashiro T."/>
            <person name="Shiraishi A."/>
            <person name="Satake H."/>
            <person name="Nakayama K."/>
        </authorList>
    </citation>
    <scope>NUCLEOTIDE SEQUENCE</scope>
</reference>
<accession>A0A699XIU4</accession>
<protein>
    <submittedName>
        <fullName evidence="1">Uncharacterized protein</fullName>
    </submittedName>
</protein>
<proteinExistence type="predicted"/>
<organism evidence="1">
    <name type="scientific">Tanacetum cinerariifolium</name>
    <name type="common">Dalmatian daisy</name>
    <name type="synonym">Chrysanthemum cinerariifolium</name>
    <dbReference type="NCBI Taxonomy" id="118510"/>
    <lineage>
        <taxon>Eukaryota</taxon>
        <taxon>Viridiplantae</taxon>
        <taxon>Streptophyta</taxon>
        <taxon>Embryophyta</taxon>
        <taxon>Tracheophyta</taxon>
        <taxon>Spermatophyta</taxon>
        <taxon>Magnoliopsida</taxon>
        <taxon>eudicotyledons</taxon>
        <taxon>Gunneridae</taxon>
        <taxon>Pentapetalae</taxon>
        <taxon>asterids</taxon>
        <taxon>campanulids</taxon>
        <taxon>Asterales</taxon>
        <taxon>Asteraceae</taxon>
        <taxon>Asteroideae</taxon>
        <taxon>Anthemideae</taxon>
        <taxon>Anthemidinae</taxon>
        <taxon>Tanacetum</taxon>
    </lineage>
</organism>
<name>A0A699XIU4_TANCI</name>
<dbReference type="EMBL" id="BKCJ011868252">
    <property type="protein sequence ID" value="GFD59709.1"/>
    <property type="molecule type" value="Genomic_DNA"/>
</dbReference>
<feature type="non-terminal residue" evidence="1">
    <location>
        <position position="1"/>
    </location>
</feature>
<dbReference type="AlphaFoldDB" id="A0A699XIU4"/>
<evidence type="ECO:0000313" key="1">
    <source>
        <dbReference type="EMBL" id="GFD59709.1"/>
    </source>
</evidence>
<gene>
    <name evidence="1" type="ORF">Tci_931678</name>
</gene>